<evidence type="ECO:0000256" key="7">
    <source>
        <dbReference type="ARBA" id="ARBA00023204"/>
    </source>
</evidence>
<dbReference type="InterPro" id="IPR011708">
    <property type="entry name" value="DNA_pol3_alpha_NTPase_dom"/>
</dbReference>
<gene>
    <name evidence="9" type="primary">dnaE2</name>
    <name evidence="12" type="ORF">M1843_08475</name>
</gene>
<dbReference type="Pfam" id="PF17657">
    <property type="entry name" value="DNA_pol3_finger"/>
    <property type="match status" value="1"/>
</dbReference>
<dbReference type="PANTHER" id="PTHR32294">
    <property type="entry name" value="DNA POLYMERASE III SUBUNIT ALPHA"/>
    <property type="match status" value="1"/>
</dbReference>
<evidence type="ECO:0000256" key="1">
    <source>
        <dbReference type="ARBA" id="ARBA00022490"/>
    </source>
</evidence>
<feature type="region of interest" description="Disordered" evidence="10">
    <location>
        <begin position="84"/>
        <end position="106"/>
    </location>
</feature>
<organism evidence="12 13">
    <name type="scientific">Isoptericola peretonis</name>
    <dbReference type="NCBI Taxonomy" id="2918523"/>
    <lineage>
        <taxon>Bacteria</taxon>
        <taxon>Bacillati</taxon>
        <taxon>Actinomycetota</taxon>
        <taxon>Actinomycetes</taxon>
        <taxon>Micrococcales</taxon>
        <taxon>Promicromonosporaceae</taxon>
        <taxon>Isoptericola</taxon>
    </lineage>
</organism>
<evidence type="ECO:0000313" key="13">
    <source>
        <dbReference type="Proteomes" id="UP001651050"/>
    </source>
</evidence>
<dbReference type="InterPro" id="IPR010994">
    <property type="entry name" value="RuvA_2-like"/>
</dbReference>
<dbReference type="Gene3D" id="3.20.20.140">
    <property type="entry name" value="Metal-dependent hydrolases"/>
    <property type="match status" value="1"/>
</dbReference>
<evidence type="ECO:0000256" key="4">
    <source>
        <dbReference type="ARBA" id="ARBA00022705"/>
    </source>
</evidence>
<dbReference type="InterPro" id="IPR004805">
    <property type="entry name" value="DnaE2/DnaE/PolC"/>
</dbReference>
<proteinExistence type="inferred from homology"/>
<evidence type="ECO:0000313" key="12">
    <source>
        <dbReference type="EMBL" id="MCK9793776.1"/>
    </source>
</evidence>
<dbReference type="SUPFAM" id="SSF47781">
    <property type="entry name" value="RuvA domain 2-like"/>
    <property type="match status" value="1"/>
</dbReference>
<dbReference type="SMART" id="SM00481">
    <property type="entry name" value="POLIIIAc"/>
    <property type="match status" value="1"/>
</dbReference>
<keyword evidence="4 9" id="KW-0235">DNA replication</keyword>
<name>A0ABT0J2R5_9MICO</name>
<sequence length="1189" mass="126742">MTEATSGRPRSGYAELHAHSAFSFLDGASHPEELAAEGARLGLDALALTDHDGLYGVVRFAEAARKVGLPTVFGAELHLPAPVSPGAAPGTAGSRPVLDPPTGVPDPRATHLLVLARGDQGYRNLSRAVATAHLDAGVKGKARYDLERLGGEAEGEWLVLTGCRKGAVRRALTAPGPGGGTAAARRELDLLVGAFGRDNVAVEITSTGDPRDADLHDALARLARDARLPLVATANAHYARPRDADLAGALAAVRARSSLDGLDGWLPGAPTAHLRSAAEMRSLHRRHPQAVAAAAALAAECAFDLRLVAPNLPPYPVPDGHDEATWLRELVRRGATDRYGPRPGAGPGTDGDTSERARAWAQIDHELRVIEDLGFPGYFLVVYDLVEFCRQEGVLCQGRGSAANSAVCYALGITAVDAVRHRLLFERFLAPERDGPPDIDIDIESGRREEVIQHVYAKFGRTHAAQVANVISYRPRSAVRDAARALGYDVGQQDAWSKSIERWGSLRGPDPVSPAADAAAGAARAQGGAPPTRRAAKEAHVAALWGNLPTEHVVDPLATDEGEVRRADDAHDVVPARRPPSAEEEGQIPAPVLDLADRLLRLPRHLGIHSGGMVMCDRPVIEVCPVEWARMEGRTVLQWDKEDCADAGLVKFDLLGLGMLTAIRYAFDSIAEHTGEHLTLHGLPDDDPAVYDLLCAADTVGVFQVESRAQMATLPRLQPRTFYDIVIEVALIRPGPIQGGSVHPYIDRARGREPVTFLHPLLESSLGKTKGVPLFQEQLMQMAIDVAGFTPAESDQLRRAMGSKRSVERMEALRGRLMEGMRKKGVDDPAVREEIYDKLKAFADFGFPESHAYSFAYLVYASSWLKVHHPAAFYAGLLAAQPMGFYSPQSLAADARRHGVQVLRPDVNASRALAGVERTPPVAEQGVAARPEGGTGAGRMLGGRNDLFGPEPDPALAVRLGLSAVRGIGDDLAERMVAEREENGPFRDLRDLARRVGLSTAQLEALATGGATEGLGAGRREALWAAGALGQEGPGTLPGVSVGVDAPTLPGMTRVEVDVADAWATGITPGSASPLEHVREGLERAGVLTVGQVCATEPGRRVAVGGVVTHRQRPGTAGGVTFLSLEDETGLLNVICTAGLWRRFRTVARGAPAMVVRGRVESADGAVNLLAEHLAPLRLPVMTRSRDFR</sequence>
<evidence type="ECO:0000256" key="5">
    <source>
        <dbReference type="ARBA" id="ARBA00022763"/>
    </source>
</evidence>
<dbReference type="CDD" id="cd04485">
    <property type="entry name" value="DnaE_OBF"/>
    <property type="match status" value="1"/>
</dbReference>
<dbReference type="NCBIfam" id="TIGR00594">
    <property type="entry name" value="polc"/>
    <property type="match status" value="1"/>
</dbReference>
<dbReference type="CDD" id="cd07431">
    <property type="entry name" value="PHP_PolIIIA"/>
    <property type="match status" value="1"/>
</dbReference>
<comment type="caution">
    <text evidence="12">The sequence shown here is derived from an EMBL/GenBank/DDBJ whole genome shotgun (WGS) entry which is preliminary data.</text>
</comment>
<evidence type="ECO:0000259" key="11">
    <source>
        <dbReference type="SMART" id="SM00481"/>
    </source>
</evidence>
<keyword evidence="7 9" id="KW-0234">DNA repair</keyword>
<protein>
    <recommendedName>
        <fullName evidence="9">Error-prone DNA polymerase</fullName>
        <ecNumber evidence="9">2.7.7.7</ecNumber>
    </recommendedName>
</protein>
<evidence type="ECO:0000256" key="8">
    <source>
        <dbReference type="ARBA" id="ARBA00049244"/>
    </source>
</evidence>
<dbReference type="EC" id="2.7.7.7" evidence="9"/>
<evidence type="ECO:0000256" key="10">
    <source>
        <dbReference type="SAM" id="MobiDB-lite"/>
    </source>
</evidence>
<evidence type="ECO:0000256" key="9">
    <source>
        <dbReference type="HAMAP-Rule" id="MF_01902"/>
    </source>
</evidence>
<dbReference type="HAMAP" id="MF_01902">
    <property type="entry name" value="DNApol_error_prone"/>
    <property type="match status" value="1"/>
</dbReference>
<dbReference type="InterPro" id="IPR003141">
    <property type="entry name" value="Pol/His_phosphatase_N"/>
</dbReference>
<comment type="catalytic activity">
    <reaction evidence="8 9">
        <text>DNA(n) + a 2'-deoxyribonucleoside 5'-triphosphate = DNA(n+1) + diphosphate</text>
        <dbReference type="Rhea" id="RHEA:22508"/>
        <dbReference type="Rhea" id="RHEA-COMP:17339"/>
        <dbReference type="Rhea" id="RHEA-COMP:17340"/>
        <dbReference type="ChEBI" id="CHEBI:33019"/>
        <dbReference type="ChEBI" id="CHEBI:61560"/>
        <dbReference type="ChEBI" id="CHEBI:173112"/>
        <dbReference type="EC" id="2.7.7.7"/>
    </reaction>
</comment>
<comment type="subcellular location">
    <subcellularLocation>
        <location evidence="9">Cytoplasm</location>
    </subcellularLocation>
</comment>
<dbReference type="InterPro" id="IPR004013">
    <property type="entry name" value="PHP_dom"/>
</dbReference>
<dbReference type="Pfam" id="PF07733">
    <property type="entry name" value="DNA_pol3_alpha"/>
    <property type="match status" value="2"/>
</dbReference>
<keyword evidence="5 9" id="KW-0227">DNA damage</keyword>
<evidence type="ECO:0000256" key="2">
    <source>
        <dbReference type="ARBA" id="ARBA00022679"/>
    </source>
</evidence>
<dbReference type="InterPro" id="IPR023073">
    <property type="entry name" value="DnaE2"/>
</dbReference>
<reference evidence="12 13" key="1">
    <citation type="submission" date="2022-02" db="EMBL/GenBank/DDBJ databases">
        <title>The car tank lid bacteriome: a reservoir of bacteria with potential in bioremediation of fuel.</title>
        <authorList>
            <person name="Vidal-Verdu A."/>
            <person name="Gomez-Martinez D."/>
            <person name="Latorre-Perez A."/>
            <person name="Pereto J."/>
            <person name="Porcar M."/>
        </authorList>
    </citation>
    <scope>NUCLEOTIDE SEQUENCE [LARGE SCALE GENOMIC DNA]</scope>
    <source>
        <strain evidence="12 13">4D.3</strain>
    </source>
</reference>
<keyword evidence="6 9" id="KW-0239">DNA-directed DNA polymerase</keyword>
<keyword evidence="1 9" id="KW-0963">Cytoplasm</keyword>
<dbReference type="PANTHER" id="PTHR32294:SF4">
    <property type="entry name" value="ERROR-PRONE DNA POLYMERASE"/>
    <property type="match status" value="1"/>
</dbReference>
<dbReference type="Pfam" id="PF14579">
    <property type="entry name" value="HHH_6"/>
    <property type="match status" value="1"/>
</dbReference>
<dbReference type="RefSeq" id="WP_416343608.1">
    <property type="nucleotide sequence ID" value="NZ_JALQCY010000002.1"/>
</dbReference>
<keyword evidence="3 9" id="KW-0548">Nucleotidyltransferase</keyword>
<dbReference type="Pfam" id="PF02811">
    <property type="entry name" value="PHP"/>
    <property type="match status" value="1"/>
</dbReference>
<dbReference type="Proteomes" id="UP001651050">
    <property type="component" value="Unassembled WGS sequence"/>
</dbReference>
<evidence type="ECO:0000256" key="6">
    <source>
        <dbReference type="ARBA" id="ARBA00022932"/>
    </source>
</evidence>
<accession>A0ABT0J2R5</accession>
<dbReference type="EMBL" id="JALQCY010000002">
    <property type="protein sequence ID" value="MCK9793776.1"/>
    <property type="molecule type" value="Genomic_DNA"/>
</dbReference>
<dbReference type="InterPro" id="IPR016195">
    <property type="entry name" value="Pol/histidinol_Pase-like"/>
</dbReference>
<dbReference type="InterPro" id="IPR029460">
    <property type="entry name" value="DNAPol_HHH"/>
</dbReference>
<feature type="domain" description="Polymerase/histidinol phosphatase N-terminal" evidence="11">
    <location>
        <begin position="14"/>
        <end position="81"/>
    </location>
</feature>
<evidence type="ECO:0000256" key="3">
    <source>
        <dbReference type="ARBA" id="ARBA00022695"/>
    </source>
</evidence>
<keyword evidence="2 9" id="KW-0808">Transferase</keyword>
<comment type="function">
    <text evidence="9">DNA polymerase involved in damage-induced mutagenesis and translesion synthesis (TLS). It is not the major replicative DNA polymerase.</text>
</comment>
<feature type="region of interest" description="Disordered" evidence="10">
    <location>
        <begin position="336"/>
        <end position="356"/>
    </location>
</feature>
<keyword evidence="13" id="KW-1185">Reference proteome</keyword>
<dbReference type="InterPro" id="IPR040982">
    <property type="entry name" value="DNA_pol3_finger"/>
</dbReference>
<comment type="similarity">
    <text evidence="9">Belongs to the DNA polymerase type-C family. DnaE2 subfamily.</text>
</comment>
<dbReference type="SUPFAM" id="SSF89550">
    <property type="entry name" value="PHP domain-like"/>
    <property type="match status" value="1"/>
</dbReference>
<dbReference type="Gene3D" id="1.10.150.870">
    <property type="match status" value="1"/>
</dbReference>